<dbReference type="InterPro" id="IPR038063">
    <property type="entry name" value="Transpep_catalytic_dom"/>
</dbReference>
<comment type="caution">
    <text evidence="9">The sequence shown here is derived from an EMBL/GenBank/DDBJ whole genome shotgun (WGS) entry which is preliminary data.</text>
</comment>
<dbReference type="Gene3D" id="2.40.440.10">
    <property type="entry name" value="L,D-transpeptidase catalytic domain-like"/>
    <property type="match status" value="1"/>
</dbReference>
<gene>
    <name evidence="9" type="ORF">J2I48_15975</name>
</gene>
<dbReference type="GO" id="GO:0009252">
    <property type="term" value="P:peptidoglycan biosynthetic process"/>
    <property type="evidence" value="ECO:0007669"/>
    <property type="project" value="UniProtKB-KW"/>
</dbReference>
<dbReference type="GO" id="GO:0071555">
    <property type="term" value="P:cell wall organization"/>
    <property type="evidence" value="ECO:0007669"/>
    <property type="project" value="UniProtKB-UniRule"/>
</dbReference>
<dbReference type="GO" id="GO:0008360">
    <property type="term" value="P:regulation of cell shape"/>
    <property type="evidence" value="ECO:0007669"/>
    <property type="project" value="UniProtKB-UniRule"/>
</dbReference>
<feature type="active site" description="Nucleophile" evidence="7">
    <location>
        <position position="310"/>
    </location>
</feature>
<keyword evidence="3" id="KW-0808">Transferase</keyword>
<evidence type="ECO:0000256" key="5">
    <source>
        <dbReference type="ARBA" id="ARBA00022984"/>
    </source>
</evidence>
<dbReference type="InterPro" id="IPR052905">
    <property type="entry name" value="LD-transpeptidase_YkuD-like"/>
</dbReference>
<dbReference type="GO" id="GO:0016740">
    <property type="term" value="F:transferase activity"/>
    <property type="evidence" value="ECO:0007669"/>
    <property type="project" value="UniProtKB-KW"/>
</dbReference>
<evidence type="ECO:0000259" key="8">
    <source>
        <dbReference type="PROSITE" id="PS52029"/>
    </source>
</evidence>
<keyword evidence="4 7" id="KW-0133">Cell shape</keyword>
<evidence type="ECO:0000256" key="3">
    <source>
        <dbReference type="ARBA" id="ARBA00022679"/>
    </source>
</evidence>
<dbReference type="GO" id="GO:0004180">
    <property type="term" value="F:carboxypeptidase activity"/>
    <property type="evidence" value="ECO:0007669"/>
    <property type="project" value="UniProtKB-ARBA"/>
</dbReference>
<evidence type="ECO:0000256" key="1">
    <source>
        <dbReference type="ARBA" id="ARBA00004752"/>
    </source>
</evidence>
<evidence type="ECO:0000313" key="9">
    <source>
        <dbReference type="EMBL" id="MBO0932511.1"/>
    </source>
</evidence>
<evidence type="ECO:0000313" key="10">
    <source>
        <dbReference type="Proteomes" id="UP000664795"/>
    </source>
</evidence>
<proteinExistence type="inferred from homology"/>
<dbReference type="CDD" id="cd16913">
    <property type="entry name" value="YkuD_like"/>
    <property type="match status" value="1"/>
</dbReference>
<accession>A0A939G9F6</accession>
<dbReference type="Proteomes" id="UP000664795">
    <property type="component" value="Unassembled WGS sequence"/>
</dbReference>
<dbReference type="Pfam" id="PF03734">
    <property type="entry name" value="YkuD"/>
    <property type="match status" value="1"/>
</dbReference>
<dbReference type="InterPro" id="IPR005490">
    <property type="entry name" value="LD_TPept_cat_dom"/>
</dbReference>
<feature type="active site" description="Proton donor/acceptor" evidence="7">
    <location>
        <position position="290"/>
    </location>
</feature>
<evidence type="ECO:0000256" key="6">
    <source>
        <dbReference type="ARBA" id="ARBA00023316"/>
    </source>
</evidence>
<name>A0A939G9F6_9BACT</name>
<dbReference type="RefSeq" id="WP_207336478.1">
    <property type="nucleotide sequence ID" value="NZ_JAFMYU010000013.1"/>
</dbReference>
<evidence type="ECO:0000256" key="2">
    <source>
        <dbReference type="ARBA" id="ARBA00005992"/>
    </source>
</evidence>
<evidence type="ECO:0000256" key="4">
    <source>
        <dbReference type="ARBA" id="ARBA00022960"/>
    </source>
</evidence>
<dbReference type="EMBL" id="JAFMYU010000013">
    <property type="protein sequence ID" value="MBO0932511.1"/>
    <property type="molecule type" value="Genomic_DNA"/>
</dbReference>
<keyword evidence="6 7" id="KW-0961">Cell wall biogenesis/degradation</keyword>
<sequence>MTQRTITALGVTLFLTATLFTQCTEKTKPDPTAQHLRTAKHMADSLGIDTTRYATASPGLAGETLRNLLTEIRYGQKPADQSFSKLPETVDTTVIGEALRTADPVASVQAKAPAFAPYRALVAQYQQVRKTATPAQLGQIRQTLNFYRYLNRFGADKFILVNIPAARLAVYDQAGHRQLPMDVIVGKAGKATPRFNCYLTDIVAYPYWNVPEGIALKEIVPKVRANPSYLDSQNMEVLDSHDQPVDPESVDWTDVSASNFPYRFRQTSGCHNSLGLIKFTLNGPPAIYLHDTNARQLFDQTTDHWRSHGCVRVEKPVELANFVLGTPKFDQGFYNRCLTDQTPSTFKLPKPFPVFVTYNLADVDETGKLVYYKDVYGLKKS</sequence>
<dbReference type="PANTHER" id="PTHR41533">
    <property type="entry name" value="L,D-TRANSPEPTIDASE HI_1667-RELATED"/>
    <property type="match status" value="1"/>
</dbReference>
<protein>
    <submittedName>
        <fullName evidence="9">L,D-transpeptidase family protein</fullName>
    </submittedName>
</protein>
<keyword evidence="5 7" id="KW-0573">Peptidoglycan synthesis</keyword>
<dbReference type="PROSITE" id="PS52029">
    <property type="entry name" value="LD_TPASE"/>
    <property type="match status" value="1"/>
</dbReference>
<comment type="similarity">
    <text evidence="2">Belongs to the YkuD family.</text>
</comment>
<dbReference type="SUPFAM" id="SSF141523">
    <property type="entry name" value="L,D-transpeptidase catalytic domain-like"/>
    <property type="match status" value="1"/>
</dbReference>
<keyword evidence="10" id="KW-1185">Reference proteome</keyword>
<evidence type="ECO:0000256" key="7">
    <source>
        <dbReference type="PROSITE-ProRule" id="PRU01373"/>
    </source>
</evidence>
<reference evidence="9 10" key="1">
    <citation type="submission" date="2021-03" db="EMBL/GenBank/DDBJ databases">
        <title>Fibrella sp. HMF5036 genome sequencing and assembly.</title>
        <authorList>
            <person name="Kang H."/>
            <person name="Kim H."/>
            <person name="Bae S."/>
            <person name="Joh K."/>
        </authorList>
    </citation>
    <scope>NUCLEOTIDE SEQUENCE [LARGE SCALE GENOMIC DNA]</scope>
    <source>
        <strain evidence="9 10">HMF5036</strain>
    </source>
</reference>
<comment type="pathway">
    <text evidence="1 7">Cell wall biogenesis; peptidoglycan biosynthesis.</text>
</comment>
<dbReference type="PANTHER" id="PTHR41533:SF2">
    <property type="entry name" value="BLR7131 PROTEIN"/>
    <property type="match status" value="1"/>
</dbReference>
<organism evidence="9 10">
    <name type="scientific">Fibrella aquatilis</name>
    <dbReference type="NCBI Taxonomy" id="2817059"/>
    <lineage>
        <taxon>Bacteria</taxon>
        <taxon>Pseudomonadati</taxon>
        <taxon>Bacteroidota</taxon>
        <taxon>Cytophagia</taxon>
        <taxon>Cytophagales</taxon>
        <taxon>Spirosomataceae</taxon>
        <taxon>Fibrella</taxon>
    </lineage>
</organism>
<dbReference type="AlphaFoldDB" id="A0A939G9F6"/>
<feature type="domain" description="L,D-TPase catalytic" evidence="8">
    <location>
        <begin position="157"/>
        <end position="331"/>
    </location>
</feature>